<dbReference type="Pfam" id="PF00082">
    <property type="entry name" value="Peptidase_S8"/>
    <property type="match status" value="1"/>
</dbReference>
<dbReference type="EMBL" id="SMFK01000001">
    <property type="protein sequence ID" value="TDD99762.1"/>
    <property type="molecule type" value="Genomic_DNA"/>
</dbReference>
<evidence type="ECO:0000256" key="2">
    <source>
        <dbReference type="ARBA" id="ARBA00022801"/>
    </source>
</evidence>
<dbReference type="Proteomes" id="UP000295479">
    <property type="component" value="Unassembled WGS sequence"/>
</dbReference>
<evidence type="ECO:0000313" key="6">
    <source>
        <dbReference type="EMBL" id="TDD99762.1"/>
    </source>
</evidence>
<proteinExistence type="predicted"/>
<dbReference type="InterPro" id="IPR015500">
    <property type="entry name" value="Peptidase_S8_subtilisin-rel"/>
</dbReference>
<sequence>MREDFKPHLFIKNVHTSHSYTTPPSGGRGDANLPERNKNEHGYAILSSLNEIWGKYEQQIALRKENGLPTKEGEYITFTSARDNTLKIESLDSSGAVLLNVNTNIDTNQQIATVFIPEDKKNNFVDKVEKYINTNDGIKPRNQELIEKIDTVEISTVEYLWSSPIEFIPKESAIWCEIWLATEGQAIKPITNHLTEICTLFEIEFLDGVLEFPQRTIFIIKANHAQLNELIMSFGWIAEIRKTEELNNFWINQRISENNQWVDEALRITTFTKTNNFICILDTGINNGHSLIAPILDNPNLMTVEPGWGLNDSDGHGTSMAGVVAYGNLNAILENKNPIEIYHQLESVKILHPAYPNDRLKLPLITLDAVNRAIINNPDNNRIFCMAITTDFQVYFGKPSAYSSVIDRIIFGEGNDDKKLFVISAGNVRDEEDYKNYPESNLNSSTESPAQSWNAICVGAYTEKLLPNANTIANKFELSPYSRTSSSWDNSWPIKPEVVFEGGNRILLENGETEGHDDLEVLTTHRNALVHNFTTISATSSATAFASNFLAKLRNIYPNAWVETLRGLMIHSASWKDEMISQFQIDTTKKGDIQELLKIVGYGIPNLEKAIECKSNYLTFISEQIIQPYKLEGSDVKTNEIHYYEFPWPKDILESIGAEDVTMRVTLSYYIEPNPGEKGYSTKYSYQSCALKFHLIKPNETFNSFQVRTNKINQDNLKEALGKTTLDDNDYAKGSLSERWFYGSKNIFKGSIHSDFWKGSAADIASCNILAVYPLASGWWKQLKKQNKSNSQLRYSLIVSIETPENTIDIYTPIATQVAVENFIVV</sequence>
<gene>
    <name evidence="6" type="ORF">E0F76_03310</name>
</gene>
<reference evidence="6 7" key="1">
    <citation type="submission" date="2019-03" db="EMBL/GenBank/DDBJ databases">
        <title>Flavobacterium AR-3-4 sp. nov. isolated from arctic soil.</title>
        <authorList>
            <person name="Chaudhary D.K."/>
        </authorList>
    </citation>
    <scope>NUCLEOTIDE SEQUENCE [LARGE SCALE GENOMIC DNA]</scope>
    <source>
        <strain evidence="6 7">AR-3-4</strain>
    </source>
</reference>
<dbReference type="GO" id="GO:0006508">
    <property type="term" value="P:proteolysis"/>
    <property type="evidence" value="ECO:0007669"/>
    <property type="project" value="UniProtKB-KW"/>
</dbReference>
<dbReference type="InterPro" id="IPR000209">
    <property type="entry name" value="Peptidase_S8/S53_dom"/>
</dbReference>
<organism evidence="6 7">
    <name type="scientific">Flavobacterium cellulosilyticum</name>
    <dbReference type="NCBI Taxonomy" id="2541731"/>
    <lineage>
        <taxon>Bacteria</taxon>
        <taxon>Pseudomonadati</taxon>
        <taxon>Bacteroidota</taxon>
        <taxon>Flavobacteriia</taxon>
        <taxon>Flavobacteriales</taxon>
        <taxon>Flavobacteriaceae</taxon>
        <taxon>Flavobacterium</taxon>
    </lineage>
</organism>
<evidence type="ECO:0000313" key="7">
    <source>
        <dbReference type="Proteomes" id="UP000295479"/>
    </source>
</evidence>
<dbReference type="InterPro" id="IPR034074">
    <property type="entry name" value="Y4bN_pept_dom"/>
</dbReference>
<evidence type="ECO:0000256" key="1">
    <source>
        <dbReference type="ARBA" id="ARBA00022670"/>
    </source>
</evidence>
<evidence type="ECO:0000256" key="3">
    <source>
        <dbReference type="ARBA" id="ARBA00022825"/>
    </source>
</evidence>
<dbReference type="AlphaFoldDB" id="A0A4R5CQ87"/>
<feature type="domain" description="Peptidase S8/S53" evidence="5">
    <location>
        <begin position="276"/>
        <end position="603"/>
    </location>
</feature>
<evidence type="ECO:0000256" key="4">
    <source>
        <dbReference type="SAM" id="MobiDB-lite"/>
    </source>
</evidence>
<evidence type="ECO:0000259" key="5">
    <source>
        <dbReference type="Pfam" id="PF00082"/>
    </source>
</evidence>
<dbReference type="GO" id="GO:0004252">
    <property type="term" value="F:serine-type endopeptidase activity"/>
    <property type="evidence" value="ECO:0007669"/>
    <property type="project" value="InterPro"/>
</dbReference>
<keyword evidence="7" id="KW-1185">Reference proteome</keyword>
<keyword evidence="2" id="KW-0378">Hydrolase</keyword>
<dbReference type="SUPFAM" id="SSF52743">
    <property type="entry name" value="Subtilisin-like"/>
    <property type="match status" value="1"/>
</dbReference>
<feature type="region of interest" description="Disordered" evidence="4">
    <location>
        <begin position="16"/>
        <end position="36"/>
    </location>
</feature>
<dbReference type="InterPro" id="IPR036852">
    <property type="entry name" value="Peptidase_S8/S53_dom_sf"/>
</dbReference>
<dbReference type="Gene3D" id="3.40.50.200">
    <property type="entry name" value="Peptidase S8/S53 domain"/>
    <property type="match status" value="1"/>
</dbReference>
<keyword evidence="1" id="KW-0645">Protease</keyword>
<accession>A0A4R5CQ87</accession>
<protein>
    <submittedName>
        <fullName evidence="6">S8 family peptidase</fullName>
    </submittedName>
</protein>
<dbReference type="RefSeq" id="WP_132001291.1">
    <property type="nucleotide sequence ID" value="NZ_SMFK01000001.1"/>
</dbReference>
<dbReference type="OrthoDB" id="1100338at2"/>
<keyword evidence="3" id="KW-0720">Serine protease</keyword>
<dbReference type="CDD" id="cd04847">
    <property type="entry name" value="Peptidases_S8_Subtilisin_like_2"/>
    <property type="match status" value="1"/>
</dbReference>
<name>A0A4R5CQ87_9FLAO</name>
<dbReference type="PRINTS" id="PR00723">
    <property type="entry name" value="SUBTILISIN"/>
</dbReference>
<comment type="caution">
    <text evidence="6">The sequence shown here is derived from an EMBL/GenBank/DDBJ whole genome shotgun (WGS) entry which is preliminary data.</text>
</comment>